<dbReference type="GO" id="GO:0008270">
    <property type="term" value="F:zinc ion binding"/>
    <property type="evidence" value="ECO:0007669"/>
    <property type="project" value="UniProtKB-KW"/>
</dbReference>
<dbReference type="GO" id="GO:0005096">
    <property type="term" value="F:GTPase activator activity"/>
    <property type="evidence" value="ECO:0007669"/>
    <property type="project" value="InterPro"/>
</dbReference>
<dbReference type="KEGG" id="bnn:FOA43_003665"/>
<name>A0A875S9G2_EENNA</name>
<evidence type="ECO:0000313" key="5">
    <source>
        <dbReference type="Proteomes" id="UP000662931"/>
    </source>
</evidence>
<keyword evidence="1" id="KW-0479">Metal-binding</keyword>
<dbReference type="PROSITE" id="PS50115">
    <property type="entry name" value="ARFGAP"/>
    <property type="match status" value="1"/>
</dbReference>
<feature type="region of interest" description="Disordered" evidence="2">
    <location>
        <begin position="425"/>
        <end position="448"/>
    </location>
</feature>
<dbReference type="InterPro" id="IPR037278">
    <property type="entry name" value="ARFGAP/RecO"/>
</dbReference>
<keyword evidence="5" id="KW-1185">Reference proteome</keyword>
<sequence>MRSSQESRLLSLLNSPDNRNKCAECGSSYPTWASCNLGVFLCGKCASAHRTLGDDVSVVKSLTMDEWSSTELEFMESMGNRRNHKIWNNRNEPFPYDDMDKDAVIMFLRNKYVLGDFRTTPIGEDDYHLEVLDGSGRGRHRGGRSSRNRYDRYGDDYSDTRNDNSSHYSLPSLYSRSSRSSRDIELKLRHRSSTREEKTRYADVARKMKFDMGFEDLELNIEALCLTRGNIEQAADLVRKDNVTHISSETPPPLPKRRDTVTNSAPVSGSTTTESKSGNDSTYNWLDSDTTAKPATAPATMLQSSAASNQIYQYVDPNTGQYYYLDSNGQQYVDPNQQQQLQMQQTAAVLSPYINVQQTMTGQAIRPMMGQSTMSQPMMNQPMMGQPTMGQPTMSRPMMGQSTMSQPNMSQPTMVQPMMGQPNMSQPNMSQPMYSASQQAQQNQFTGF</sequence>
<keyword evidence="1" id="KW-0862">Zinc</keyword>
<dbReference type="SMART" id="SM00105">
    <property type="entry name" value="ArfGap"/>
    <property type="match status" value="1"/>
</dbReference>
<feature type="domain" description="Arf-GAP" evidence="3">
    <location>
        <begin position="7"/>
        <end position="126"/>
    </location>
</feature>
<dbReference type="PROSITE" id="PS51257">
    <property type="entry name" value="PROKAR_LIPOPROTEIN"/>
    <property type="match status" value="1"/>
</dbReference>
<dbReference type="InterPro" id="IPR051718">
    <property type="entry name" value="ARF_GTPase-activating"/>
</dbReference>
<evidence type="ECO:0000259" key="3">
    <source>
        <dbReference type="PROSITE" id="PS50115"/>
    </source>
</evidence>
<dbReference type="EMBL" id="CP064815">
    <property type="protein sequence ID" value="QPG76279.1"/>
    <property type="molecule type" value="Genomic_DNA"/>
</dbReference>
<dbReference type="InterPro" id="IPR009060">
    <property type="entry name" value="UBA-like_sf"/>
</dbReference>
<evidence type="ECO:0000256" key="2">
    <source>
        <dbReference type="SAM" id="MobiDB-lite"/>
    </source>
</evidence>
<keyword evidence="1" id="KW-0863">Zinc-finger</keyword>
<dbReference type="GO" id="GO:0005737">
    <property type="term" value="C:cytoplasm"/>
    <property type="evidence" value="ECO:0007669"/>
    <property type="project" value="TreeGrafter"/>
</dbReference>
<feature type="region of interest" description="Disordered" evidence="2">
    <location>
        <begin position="242"/>
        <end position="289"/>
    </location>
</feature>
<feature type="region of interest" description="Disordered" evidence="2">
    <location>
        <begin position="129"/>
        <end position="174"/>
    </location>
</feature>
<dbReference type="SUPFAM" id="SSF57863">
    <property type="entry name" value="ArfGap/RecO-like zinc finger"/>
    <property type="match status" value="1"/>
</dbReference>
<dbReference type="CDD" id="cd08204">
    <property type="entry name" value="ArfGap"/>
    <property type="match status" value="1"/>
</dbReference>
<dbReference type="Gene3D" id="1.10.8.10">
    <property type="entry name" value="DNA helicase RuvA subunit, C-terminal domain"/>
    <property type="match status" value="1"/>
</dbReference>
<dbReference type="PANTHER" id="PTHR45705:SF9">
    <property type="entry name" value="PROTEIN GTS1"/>
    <property type="match status" value="1"/>
</dbReference>
<dbReference type="PANTHER" id="PTHR45705">
    <property type="entry name" value="FI20236P1"/>
    <property type="match status" value="1"/>
</dbReference>
<evidence type="ECO:0000256" key="1">
    <source>
        <dbReference type="PROSITE-ProRule" id="PRU00288"/>
    </source>
</evidence>
<accession>A0A875S9G2</accession>
<feature type="compositionally biased region" description="Low complexity" evidence="2">
    <location>
        <begin position="165"/>
        <end position="174"/>
    </location>
</feature>
<feature type="compositionally biased region" description="Polar residues" evidence="2">
    <location>
        <begin position="261"/>
        <end position="289"/>
    </location>
</feature>
<evidence type="ECO:0000313" key="4">
    <source>
        <dbReference type="EMBL" id="QPG76279.1"/>
    </source>
</evidence>
<dbReference type="Gene3D" id="1.10.220.150">
    <property type="entry name" value="Arf GTPase activating protein"/>
    <property type="match status" value="1"/>
</dbReference>
<organism evidence="4 5">
    <name type="scientific">Eeniella nana</name>
    <name type="common">Yeast</name>
    <name type="synonym">Brettanomyces nanus</name>
    <dbReference type="NCBI Taxonomy" id="13502"/>
    <lineage>
        <taxon>Eukaryota</taxon>
        <taxon>Fungi</taxon>
        <taxon>Dikarya</taxon>
        <taxon>Ascomycota</taxon>
        <taxon>Saccharomycotina</taxon>
        <taxon>Pichiomycetes</taxon>
        <taxon>Pichiales</taxon>
        <taxon>Pichiaceae</taxon>
        <taxon>Brettanomyces</taxon>
    </lineage>
</organism>
<proteinExistence type="predicted"/>
<protein>
    <recommendedName>
        <fullName evidence="3">Arf-GAP domain-containing protein</fullName>
    </recommendedName>
</protein>
<feature type="compositionally biased region" description="Basic and acidic residues" evidence="2">
    <location>
        <begin position="148"/>
        <end position="164"/>
    </location>
</feature>
<dbReference type="AlphaFoldDB" id="A0A875S9G2"/>
<reference evidence="4" key="1">
    <citation type="submission" date="2020-10" db="EMBL/GenBank/DDBJ databases">
        <authorList>
            <person name="Roach M.J.R."/>
        </authorList>
    </citation>
    <scope>NUCLEOTIDE SEQUENCE</scope>
    <source>
        <strain evidence="4">CBS 1945</strain>
    </source>
</reference>
<feature type="compositionally biased region" description="Basic residues" evidence="2">
    <location>
        <begin position="137"/>
        <end position="147"/>
    </location>
</feature>
<dbReference type="InterPro" id="IPR001164">
    <property type="entry name" value="ArfGAP_dom"/>
</dbReference>
<dbReference type="GeneID" id="62197065"/>
<dbReference type="RefSeq" id="XP_038779844.1">
    <property type="nucleotide sequence ID" value="XM_038923916.1"/>
</dbReference>
<gene>
    <name evidence="4" type="ORF">FOA43_003665</name>
</gene>
<dbReference type="Pfam" id="PF01412">
    <property type="entry name" value="ArfGap"/>
    <property type="match status" value="1"/>
</dbReference>
<dbReference type="PRINTS" id="PR00405">
    <property type="entry name" value="REVINTRACTNG"/>
</dbReference>
<dbReference type="SUPFAM" id="SSF46934">
    <property type="entry name" value="UBA-like"/>
    <property type="match status" value="1"/>
</dbReference>
<dbReference type="OrthoDB" id="10266696at2759"/>
<dbReference type="InterPro" id="IPR038508">
    <property type="entry name" value="ArfGAP_dom_sf"/>
</dbReference>
<dbReference type="Proteomes" id="UP000662931">
    <property type="component" value="Chromosome 4"/>
</dbReference>